<evidence type="ECO:0000313" key="2">
    <source>
        <dbReference type="Proteomes" id="UP000245910"/>
    </source>
</evidence>
<dbReference type="EMBL" id="LN649231">
    <property type="protein sequence ID" value="CEI68090.1"/>
    <property type="molecule type" value="Genomic_DNA"/>
</dbReference>
<reference evidence="2" key="1">
    <citation type="submission" date="2014-10" db="EMBL/GenBank/DDBJ databases">
        <authorList>
            <person name="King R."/>
        </authorList>
    </citation>
    <scope>NUCLEOTIDE SEQUENCE [LARGE SCALE GENOMIC DNA]</scope>
    <source>
        <strain evidence="2">A3/5</strain>
    </source>
</reference>
<organism evidence="1 2">
    <name type="scientific">Fusarium venenatum</name>
    <dbReference type="NCBI Taxonomy" id="56646"/>
    <lineage>
        <taxon>Eukaryota</taxon>
        <taxon>Fungi</taxon>
        <taxon>Dikarya</taxon>
        <taxon>Ascomycota</taxon>
        <taxon>Pezizomycotina</taxon>
        <taxon>Sordariomycetes</taxon>
        <taxon>Hypocreomycetidae</taxon>
        <taxon>Hypocreales</taxon>
        <taxon>Nectriaceae</taxon>
        <taxon>Fusarium</taxon>
    </lineage>
</organism>
<protein>
    <submittedName>
        <fullName evidence="1">Uncharacterized protein</fullName>
    </submittedName>
</protein>
<evidence type="ECO:0000313" key="1">
    <source>
        <dbReference type="EMBL" id="CEI68090.1"/>
    </source>
</evidence>
<name>A0A2L2TZZ0_9HYPO</name>
<dbReference type="AlphaFoldDB" id="A0A2L2TZZ0"/>
<proteinExistence type="predicted"/>
<sequence>MGIGQMTIPLYLSALPEGMTFTVDEIKQDVPSGFWAYISYPNGITFPHTFNLSDITEGQHNKLRGAKIAELALRTDGFGLHGGQGGSFVVKFTISGHPKDHADLPDQNITGSLSIGTSEWGVFSRPDQTNFMWQVEGQQRTFTAGTPTLTYLDDSCLAVAYVPEEQKYVFGVSNEQDFIVKLLQGGVDAILTGHKVLYSTAAGMVASFGGAAVAVVAWGASKIDVNSLNTFLQQRLVRASRIVSINYPNRGPCTFRVRAVALREDELLPSLETITATNIPIILIEDISSQLMSLVGRALDIDHYSLPTVSIRAFKISRFHQYHSLLQSYHRYCQKAAIFIFTFGK</sequence>
<accession>A0A2L2TZZ0</accession>
<keyword evidence="2" id="KW-1185">Reference proteome</keyword>
<dbReference type="Proteomes" id="UP000245910">
    <property type="component" value="Chromosome III"/>
</dbReference>